<dbReference type="RefSeq" id="WP_135347748.1">
    <property type="nucleotide sequence ID" value="NZ_SRJD01000004.1"/>
</dbReference>
<comment type="function">
    <text evidence="1">Regulates expression of the glpD operon. In the presence of glycerol 3-phosphate (G3P) causes antitermination of transcription of glpD at the inverted repeat of the leader region to enhance its transcription. Binds and stabilizes glpD leader mRNA.</text>
</comment>
<dbReference type="GO" id="GO:0001072">
    <property type="term" value="F:transcription antitermination factor activity, RNA binding"/>
    <property type="evidence" value="ECO:0007669"/>
    <property type="project" value="TreeGrafter"/>
</dbReference>
<dbReference type="GO" id="GO:0045893">
    <property type="term" value="P:positive regulation of DNA-templated transcription"/>
    <property type="evidence" value="ECO:0007669"/>
    <property type="project" value="TreeGrafter"/>
</dbReference>
<keyword evidence="1" id="KW-0805">Transcription regulation</keyword>
<sequence length="185" mass="20485">MIQSGKKSVIPAVNNMKDFEKLLTAPVQSIIVLDSHVSQIGAITRMAKQNEKHVFLHADLIQGLKNDLYAAEFICQNIRPYGIISTRANVLEVAKKRGLATVQRIFLLDSRSVETGYRLLEQVHPDFVELLPGLIPELIREVRERTGVPVIAGGLIRKESEIDHAFAAGAAAVSTSNKQLWKFSS</sequence>
<dbReference type="AlphaFoldDB" id="A0A4Z0GPQ0"/>
<dbReference type="OrthoDB" id="9799580at2"/>
<protein>
    <recommendedName>
        <fullName evidence="1">Glycerol uptake operon antiterminator regulatory protein</fullName>
    </recommendedName>
</protein>
<gene>
    <name evidence="2" type="ORF">E4665_05265</name>
</gene>
<dbReference type="PIRSF" id="PIRSF016897">
    <property type="entry name" value="GlpP"/>
    <property type="match status" value="1"/>
</dbReference>
<comment type="caution">
    <text evidence="2">The sequence shown here is derived from an EMBL/GenBank/DDBJ whole genome shotgun (WGS) entry which is preliminary data.</text>
</comment>
<dbReference type="InterPro" id="IPR013785">
    <property type="entry name" value="Aldolase_TIM"/>
</dbReference>
<accession>A0A4Z0GPQ0</accession>
<dbReference type="PANTHER" id="PTHR35787:SF1">
    <property type="entry name" value="GLYCEROL UPTAKE OPERON ANTITERMINATOR REGULATORY PROTEIN"/>
    <property type="match status" value="1"/>
</dbReference>
<evidence type="ECO:0000313" key="2">
    <source>
        <dbReference type="EMBL" id="TGA99194.1"/>
    </source>
</evidence>
<dbReference type="GO" id="GO:0006071">
    <property type="term" value="P:glycerol metabolic process"/>
    <property type="evidence" value="ECO:0007669"/>
    <property type="project" value="UniProtKB-UniRule"/>
</dbReference>
<dbReference type="InterPro" id="IPR006699">
    <property type="entry name" value="GlpP"/>
</dbReference>
<name>A0A4Z0GPQ0_9BACL</name>
<evidence type="ECO:0000313" key="3">
    <source>
        <dbReference type="Proteomes" id="UP000298347"/>
    </source>
</evidence>
<keyword evidence="1" id="KW-0319">Glycerol metabolism</keyword>
<keyword evidence="1" id="KW-0694">RNA-binding</keyword>
<proteinExistence type="predicted"/>
<dbReference type="EMBL" id="SRJD01000004">
    <property type="protein sequence ID" value="TGA99194.1"/>
    <property type="molecule type" value="Genomic_DNA"/>
</dbReference>
<reference evidence="2 3" key="1">
    <citation type="journal article" date="2015" name="Int. J. Syst. Evol. Microbiol.">
        <title>Sporolactobacillus shoreae sp. nov. and Sporolactobacillus spathodeae sp. nov., two spore-forming lactic acid bacteria isolated from tree barks in Thailand.</title>
        <authorList>
            <person name="Thamacharoensuk T."/>
            <person name="Kitahara M."/>
            <person name="Ohkuma M."/>
            <person name="Thongchul N."/>
            <person name="Tanasupawat S."/>
        </authorList>
    </citation>
    <scope>NUCLEOTIDE SEQUENCE [LARGE SCALE GENOMIC DNA]</scope>
    <source>
        <strain evidence="2 3">BK92</strain>
    </source>
</reference>
<dbReference type="Pfam" id="PF04309">
    <property type="entry name" value="G3P_antiterm"/>
    <property type="match status" value="1"/>
</dbReference>
<dbReference type="GO" id="GO:0003723">
    <property type="term" value="F:RNA binding"/>
    <property type="evidence" value="ECO:0007669"/>
    <property type="project" value="UniProtKB-KW"/>
</dbReference>
<dbReference type="Gene3D" id="3.20.20.70">
    <property type="entry name" value="Aldolase class I"/>
    <property type="match status" value="1"/>
</dbReference>
<keyword evidence="1" id="KW-0804">Transcription</keyword>
<organism evidence="2 3">
    <name type="scientific">Sporolactobacillus shoreae</name>
    <dbReference type="NCBI Taxonomy" id="1465501"/>
    <lineage>
        <taxon>Bacteria</taxon>
        <taxon>Bacillati</taxon>
        <taxon>Bacillota</taxon>
        <taxon>Bacilli</taxon>
        <taxon>Bacillales</taxon>
        <taxon>Sporolactobacillaceae</taxon>
        <taxon>Sporolactobacillus</taxon>
    </lineage>
</organism>
<dbReference type="PANTHER" id="PTHR35787">
    <property type="entry name" value="GLYCEROL UPTAKE OPERON ANTITERMINATOR REGULATORY PROTEIN"/>
    <property type="match status" value="1"/>
</dbReference>
<dbReference type="Proteomes" id="UP000298347">
    <property type="component" value="Unassembled WGS sequence"/>
</dbReference>
<evidence type="ECO:0000256" key="1">
    <source>
        <dbReference type="PIRNR" id="PIRNR016897"/>
    </source>
</evidence>
<dbReference type="SUPFAM" id="SSF110391">
    <property type="entry name" value="GlpP-like"/>
    <property type="match status" value="1"/>
</dbReference>
<keyword evidence="3" id="KW-1185">Reference proteome</keyword>